<dbReference type="EMBL" id="EQ999534">
    <property type="protein sequence ID" value="EEZ29078.1"/>
    <property type="molecule type" value="Genomic_DNA"/>
</dbReference>
<accession>A0A0E1WWE3</accession>
<dbReference type="HOGENOM" id="CLU_2244822_0_0_5"/>
<evidence type="ECO:0000313" key="2">
    <source>
        <dbReference type="EMBL" id="EEZ29078.1"/>
    </source>
</evidence>
<gene>
    <name evidence="2" type="ORF">BALG_02431</name>
</gene>
<protein>
    <submittedName>
        <fullName evidence="2">Uncharacterized protein</fullName>
    </submittedName>
</protein>
<feature type="chain" id="PRO_5002388846" evidence="1">
    <location>
        <begin position="38"/>
        <end position="108"/>
    </location>
</feature>
<name>A0A0E1WWE3_9HYPH</name>
<dbReference type="RefSeq" id="WP_004688990.1">
    <property type="nucleotide sequence ID" value="NZ_EQ999534.1"/>
</dbReference>
<dbReference type="AlphaFoldDB" id="A0A0E1WWE3"/>
<reference evidence="2" key="1">
    <citation type="submission" date="2009-01" db="EMBL/GenBank/DDBJ databases">
        <title>The Genome Sequence of Brucella pinnipedialis M292/94/1.</title>
        <authorList>
            <consortium name="The Broad Institute Genome Sequencing Platform"/>
            <person name="Ward D."/>
            <person name="Young S.K."/>
            <person name="Kodira C.D."/>
            <person name="Zeng Q."/>
            <person name="Koehrsen M."/>
            <person name="Alvarado L."/>
            <person name="Berlin A."/>
            <person name="Borenstein D."/>
            <person name="Chen Z."/>
            <person name="Engels R."/>
            <person name="Freedman E."/>
            <person name="Gellesch M."/>
            <person name="Goldberg J."/>
            <person name="Griggs A."/>
            <person name="Gujja S."/>
            <person name="Heiman D."/>
            <person name="Hepburn T."/>
            <person name="Howarth C."/>
            <person name="Jen D."/>
            <person name="Larson L."/>
            <person name="Lewis B."/>
            <person name="Mehta T."/>
            <person name="Park D."/>
            <person name="Pearson M."/>
            <person name="Roberts A."/>
            <person name="Saif S."/>
            <person name="Shea T."/>
            <person name="Shenoy N."/>
            <person name="Sisk P."/>
            <person name="Stolte C."/>
            <person name="Sykes S."/>
            <person name="Walk T."/>
            <person name="White J."/>
            <person name="Yandava C."/>
            <person name="Whatmore A.M."/>
            <person name="Perrett L.L."/>
            <person name="O'Callaghan D."/>
            <person name="Nusbaum C."/>
            <person name="Galagan J."/>
            <person name="Birren B."/>
        </authorList>
    </citation>
    <scope>NUCLEOTIDE SEQUENCE [LARGE SCALE GENOMIC DNA]</scope>
    <source>
        <strain evidence="2">M292/94/1</strain>
    </source>
</reference>
<dbReference type="Proteomes" id="UP000004659">
    <property type="component" value="Unassembled WGS sequence"/>
</dbReference>
<keyword evidence="1" id="KW-0732">Signal</keyword>
<organism evidence="2">
    <name type="scientific">Brucella pinnipedialis M292/94/1</name>
    <dbReference type="NCBI Taxonomy" id="520462"/>
    <lineage>
        <taxon>Bacteria</taxon>
        <taxon>Pseudomonadati</taxon>
        <taxon>Pseudomonadota</taxon>
        <taxon>Alphaproteobacteria</taxon>
        <taxon>Hyphomicrobiales</taxon>
        <taxon>Brucellaceae</taxon>
        <taxon>Brucella/Ochrobactrum group</taxon>
        <taxon>Brucella</taxon>
    </lineage>
</organism>
<proteinExistence type="predicted"/>
<dbReference type="GeneID" id="45125878"/>
<sequence>MNIANIFDRMNFRRAVMFTVAAIGLAASPLFTAPAQAGEARKSREDIRLVYLAKYRVNGDVRYSKQPRGKLMRVSVSQYRTSNSYVCTPSGFGQKSHCHTANQIKEYF</sequence>
<feature type="signal peptide" evidence="1">
    <location>
        <begin position="1"/>
        <end position="37"/>
    </location>
</feature>
<evidence type="ECO:0000256" key="1">
    <source>
        <dbReference type="SAM" id="SignalP"/>
    </source>
</evidence>